<comment type="similarity">
    <text evidence="2">Belongs to the GINS4/SLD5 family.</text>
</comment>
<dbReference type="InterPro" id="IPR031633">
    <property type="entry name" value="SLD5_C"/>
</dbReference>
<dbReference type="InterPro" id="IPR036224">
    <property type="entry name" value="GINS_bundle-like_dom_sf"/>
</dbReference>
<evidence type="ECO:0000256" key="3">
    <source>
        <dbReference type="ARBA" id="ARBA00014804"/>
    </source>
</evidence>
<protein>
    <recommendedName>
        <fullName evidence="3">DNA replication complex GINS protein SLD5</fullName>
    </recommendedName>
</protein>
<dbReference type="GO" id="GO:0006261">
    <property type="term" value="P:DNA-templated DNA replication"/>
    <property type="evidence" value="ECO:0007669"/>
    <property type="project" value="InterPro"/>
</dbReference>
<dbReference type="SUPFAM" id="SSF160059">
    <property type="entry name" value="PriA/YqbF domain"/>
    <property type="match status" value="1"/>
</dbReference>
<dbReference type="PANTHER" id="PTHR21206:SF0">
    <property type="entry name" value="DNA REPLICATION COMPLEX GINS PROTEIN SLD5"/>
    <property type="match status" value="1"/>
</dbReference>
<gene>
    <name evidence="9" type="ORF">RI543_000102</name>
</gene>
<dbReference type="GO" id="GO:0000811">
    <property type="term" value="C:GINS complex"/>
    <property type="evidence" value="ECO:0007669"/>
    <property type="project" value="TreeGrafter"/>
</dbReference>
<comment type="subcellular location">
    <subcellularLocation>
        <location evidence="1">Nucleus</location>
    </subcellularLocation>
</comment>
<keyword evidence="4" id="KW-0235">DNA replication</keyword>
<evidence type="ECO:0000259" key="8">
    <source>
        <dbReference type="Pfam" id="PF16922"/>
    </source>
</evidence>
<dbReference type="CDD" id="cd21692">
    <property type="entry name" value="GINS_B_Sld5"/>
    <property type="match status" value="1"/>
</dbReference>
<evidence type="ECO:0000256" key="2">
    <source>
        <dbReference type="ARBA" id="ARBA00008187"/>
    </source>
</evidence>
<dbReference type="Gene3D" id="1.20.58.1030">
    <property type="match status" value="1"/>
</dbReference>
<feature type="domain" description="DNA replication complex GINS protein SLD5 C-terminal" evidence="8">
    <location>
        <begin position="266"/>
        <end position="339"/>
    </location>
</feature>
<dbReference type="SUPFAM" id="SSF158573">
    <property type="entry name" value="GINS helical bundle-like"/>
    <property type="match status" value="1"/>
</dbReference>
<dbReference type="Pfam" id="PF05916">
    <property type="entry name" value="Sld5"/>
    <property type="match status" value="1"/>
</dbReference>
<dbReference type="CDD" id="cd11711">
    <property type="entry name" value="GINS_A_Sld5"/>
    <property type="match status" value="1"/>
</dbReference>
<evidence type="ECO:0000259" key="7">
    <source>
        <dbReference type="Pfam" id="PF05916"/>
    </source>
</evidence>
<reference evidence="10" key="1">
    <citation type="submission" date="2023-07" db="EMBL/GenBank/DDBJ databases">
        <title>A draft genome of Kazachstania heterogenica Y-27499.</title>
        <authorList>
            <person name="Donic C."/>
            <person name="Kralova J.S."/>
            <person name="Fidel L."/>
            <person name="Ben-Dor S."/>
            <person name="Jung S."/>
        </authorList>
    </citation>
    <scope>NUCLEOTIDE SEQUENCE [LARGE SCALE GENOMIC DNA]</scope>
    <source>
        <strain evidence="10">Y27499</strain>
    </source>
</reference>
<dbReference type="PANTHER" id="PTHR21206">
    <property type="entry name" value="SLD5 PROTEIN"/>
    <property type="match status" value="1"/>
</dbReference>
<evidence type="ECO:0000256" key="1">
    <source>
        <dbReference type="ARBA" id="ARBA00004123"/>
    </source>
</evidence>
<evidence type="ECO:0000313" key="9">
    <source>
        <dbReference type="EMBL" id="KAK5782176.1"/>
    </source>
</evidence>
<evidence type="ECO:0000256" key="4">
    <source>
        <dbReference type="ARBA" id="ARBA00022705"/>
    </source>
</evidence>
<feature type="compositionally biased region" description="Polar residues" evidence="6">
    <location>
        <begin position="41"/>
        <end position="59"/>
    </location>
</feature>
<organism evidence="9 10">
    <name type="scientific">Arxiozyma heterogenica</name>
    <dbReference type="NCBI Taxonomy" id="278026"/>
    <lineage>
        <taxon>Eukaryota</taxon>
        <taxon>Fungi</taxon>
        <taxon>Dikarya</taxon>
        <taxon>Ascomycota</taxon>
        <taxon>Saccharomycotina</taxon>
        <taxon>Saccharomycetes</taxon>
        <taxon>Saccharomycetales</taxon>
        <taxon>Saccharomycetaceae</taxon>
        <taxon>Arxiozyma</taxon>
    </lineage>
</organism>
<sequence>MSLDIDDILAELDRDTTVVDNISSDNFPNANNNRHKLTKDYSLSPNSSLDTTTVPQHNNSSSGKKKVISSIEDFSKLMTLWKNERCSPDLLPYPHLLMKRMLIRIQEQMEHLEILSMNFFEAQGNNSSDNRRNMSNAPVNNNKMLPLLCMEAELERVKFVIRSYLRCRLAKIDKYSIYLRQINEQYLNEEINEENDDDADDDDKENPSSLRISPLEKLLSPEEIRYHQSHFSLLLNLLNESVLKYMPDELQAVNDTEASINMIDEPDYNKFVFIKVKGPPNNLYDTDPLLKKRTHPDIYYYSITIPETKEDIDLIIGSIYIVRYSLIKNLLLDEKIELL</sequence>
<evidence type="ECO:0000256" key="6">
    <source>
        <dbReference type="SAM" id="MobiDB-lite"/>
    </source>
</evidence>
<dbReference type="GO" id="GO:0000727">
    <property type="term" value="P:double-strand break repair via break-induced replication"/>
    <property type="evidence" value="ECO:0007669"/>
    <property type="project" value="TreeGrafter"/>
</dbReference>
<dbReference type="InterPro" id="IPR008591">
    <property type="entry name" value="GINS_Sld5"/>
</dbReference>
<dbReference type="InterPro" id="IPR038749">
    <property type="entry name" value="Sld5_GINS_A"/>
</dbReference>
<dbReference type="Gene3D" id="3.40.5.60">
    <property type="match status" value="1"/>
</dbReference>
<dbReference type="InterPro" id="IPR021151">
    <property type="entry name" value="GINS_A"/>
</dbReference>
<dbReference type="AlphaFoldDB" id="A0AAN7ZZ28"/>
<feature type="domain" description="GINS subunit" evidence="7">
    <location>
        <begin position="133"/>
        <end position="240"/>
    </location>
</feature>
<keyword evidence="5" id="KW-0539">Nucleus</keyword>
<dbReference type="EMBL" id="JAWIZZ010000006">
    <property type="protein sequence ID" value="KAK5782176.1"/>
    <property type="molecule type" value="Genomic_DNA"/>
</dbReference>
<dbReference type="Proteomes" id="UP001306508">
    <property type="component" value="Unassembled WGS sequence"/>
</dbReference>
<dbReference type="PIRSF" id="PIRSF007764">
    <property type="entry name" value="Sld5"/>
    <property type="match status" value="1"/>
</dbReference>
<accession>A0AAN7ZZ28</accession>
<keyword evidence="10" id="KW-1185">Reference proteome</keyword>
<name>A0AAN7ZZ28_9SACH</name>
<evidence type="ECO:0000256" key="5">
    <source>
        <dbReference type="ARBA" id="ARBA00023242"/>
    </source>
</evidence>
<evidence type="ECO:0000313" key="10">
    <source>
        <dbReference type="Proteomes" id="UP001306508"/>
    </source>
</evidence>
<dbReference type="Pfam" id="PF16922">
    <property type="entry name" value="SLD5_C"/>
    <property type="match status" value="1"/>
</dbReference>
<comment type="caution">
    <text evidence="9">The sequence shown here is derived from an EMBL/GenBank/DDBJ whole genome shotgun (WGS) entry which is preliminary data.</text>
</comment>
<feature type="region of interest" description="Disordered" evidence="6">
    <location>
        <begin position="25"/>
        <end position="65"/>
    </location>
</feature>
<proteinExistence type="inferred from homology"/>